<dbReference type="NCBIfam" id="TIGR03061">
    <property type="entry name" value="pip_yhgE_Nterm"/>
    <property type="match status" value="1"/>
</dbReference>
<evidence type="ECO:0000313" key="8">
    <source>
        <dbReference type="Proteomes" id="UP000852906"/>
    </source>
</evidence>
<feature type="transmembrane region" description="Helical" evidence="5">
    <location>
        <begin position="826"/>
        <end position="843"/>
    </location>
</feature>
<keyword evidence="2 5" id="KW-0812">Transmembrane</keyword>
<evidence type="ECO:0000256" key="2">
    <source>
        <dbReference type="ARBA" id="ARBA00022692"/>
    </source>
</evidence>
<feature type="transmembrane region" description="Helical" evidence="5">
    <location>
        <begin position="798"/>
        <end position="819"/>
    </location>
</feature>
<dbReference type="EMBL" id="MJTJ01000020">
    <property type="protein sequence ID" value="OET48363.1"/>
    <property type="molecule type" value="Genomic_DNA"/>
</dbReference>
<dbReference type="Proteomes" id="UP000852906">
    <property type="component" value="Unassembled WGS sequence"/>
</dbReference>
<dbReference type="NCBIfam" id="TIGR03062">
    <property type="entry name" value="pip_yhgE_Cterm"/>
    <property type="match status" value="1"/>
</dbReference>
<feature type="transmembrane region" description="Helical" evidence="5">
    <location>
        <begin position="880"/>
        <end position="901"/>
    </location>
</feature>
<comment type="caution">
    <text evidence="7">The sequence shown here is derived from an EMBL/GenBank/DDBJ whole genome shotgun (WGS) entry which is preliminary data.</text>
</comment>
<feature type="domain" description="ABC-2 type transporter transmembrane" evidence="6">
    <location>
        <begin position="658"/>
        <end position="901"/>
    </location>
</feature>
<protein>
    <submittedName>
        <fullName evidence="7">Phage infection protein</fullName>
    </submittedName>
</protein>
<keyword evidence="4 5" id="KW-0472">Membrane</keyword>
<evidence type="ECO:0000256" key="4">
    <source>
        <dbReference type="ARBA" id="ARBA00023136"/>
    </source>
</evidence>
<feature type="transmembrane region" description="Helical" evidence="5">
    <location>
        <begin position="768"/>
        <end position="792"/>
    </location>
</feature>
<feature type="domain" description="ABC-2 type transporter transmembrane" evidence="6">
    <location>
        <begin position="21"/>
        <end position="156"/>
    </location>
</feature>
<dbReference type="Gene3D" id="3.40.1710.10">
    <property type="entry name" value="abc type-2 transporter like domain"/>
    <property type="match status" value="1"/>
</dbReference>
<evidence type="ECO:0000256" key="3">
    <source>
        <dbReference type="ARBA" id="ARBA00022989"/>
    </source>
</evidence>
<dbReference type="AlphaFoldDB" id="A0AAX0HFH1"/>
<dbReference type="InterPro" id="IPR017500">
    <property type="entry name" value="Phage_infect_YhgE_N"/>
</dbReference>
<sequence length="928" mass="99098">MSMNMVKNEWKKLFHNKVLLISFIAILFIPIMYASFFLKSVWDPYGKASHLPVAVVDLDETVEFQGQKMDVGNQLVAKLKKDDSLDWRFVSEKEAKQGMKDLKYYMIVTLPKDFSKNATTLLDENPKKMEIGYETNGSLNFIGEEVTKMAMEDLKAQVGTSVTKGYAETIFAQVGKLGNGIVQAADGAEQIADGGNKLNDGNKEITANLDKLANSMITFKDGANAFNVGLNQYASGVEKANNGAAKLDAGTKKLASNVGPLKNGIAALDTGANQLSSGVGQYTSGVNELNKGTSSALVGSSSLTRGLNDLNNQLPNLENGVGELQTGLEKLNTGSIKLKSGLETLDSNLSSPASKSQIAELQSGLNQFKTGITELNQQVNNTQLTTIVNKSKAIEPTINKIEEHLAALEALTSGNHCEQIIAKIEALETLVPEDKAKLINDIKPILDDLAQKQNEIIQMLHKDLEEMSQLLADVPDSIDEIEALQSGVSQLNNGFNGNPGIYSGTNALIDSMVDIQKAVGSANEQNTLLGGATVLHNGIADATTGVKELNEKVPSLADGVNQLTDGSQALNNGLKKINDGTTELDNKSGELNSGATKLANGMNAFSGQLPALSNGINALNNGAIQLADGTNELADKVPKLQNGAVALSNGAGEIQNGSAQLAAGSAQLGTGIDKLNTGATELSTKLAAGSQQMSQINPTNKNFNMFASPDKVNHKNYSTVPNYGAALAPYVMSLALYVGALVFNFVFPIRKISIRGQTSTAWWASKASVGVFVAIVMALIQATVMLVLGLHIDSLIQFYAMAITTSLAYMFIIMFLAMTFDNPGRFVAMILLIVQLGGAGGTFPMPLTNGFFNAIHPFLPMTYSIYGFRQAITSGIGMNVYFQSLLVLVGIFAVFIGLLWLGMKQLQKKHLEGVSQLDNNQELQAVED</sequence>
<evidence type="ECO:0000256" key="1">
    <source>
        <dbReference type="ARBA" id="ARBA00004141"/>
    </source>
</evidence>
<dbReference type="InterPro" id="IPR051328">
    <property type="entry name" value="T7SS_ABC-Transporter"/>
</dbReference>
<dbReference type="InterPro" id="IPR013525">
    <property type="entry name" value="ABC2_TM"/>
</dbReference>
<evidence type="ECO:0000256" key="5">
    <source>
        <dbReference type="SAM" id="Phobius"/>
    </source>
</evidence>
<evidence type="ECO:0000313" key="7">
    <source>
        <dbReference type="EMBL" id="OET48363.1"/>
    </source>
</evidence>
<comment type="subcellular location">
    <subcellularLocation>
        <location evidence="1">Membrane</location>
        <topology evidence="1">Multi-pass membrane protein</topology>
    </subcellularLocation>
</comment>
<accession>A0AAX0HFH1</accession>
<dbReference type="SUPFAM" id="SSF58104">
    <property type="entry name" value="Methyl-accepting chemotaxis protein (MCP) signaling domain"/>
    <property type="match status" value="1"/>
</dbReference>
<gene>
    <name evidence="7" type="ORF">AJL21_14530</name>
</gene>
<keyword evidence="3 5" id="KW-1133">Transmembrane helix</keyword>
<dbReference type="PANTHER" id="PTHR43077:SF5">
    <property type="entry name" value="PHAGE INFECTION PROTEIN"/>
    <property type="match status" value="1"/>
</dbReference>
<organism evidence="7 8">
    <name type="scientific">Listeria monocytogenes</name>
    <dbReference type="NCBI Taxonomy" id="1639"/>
    <lineage>
        <taxon>Bacteria</taxon>
        <taxon>Bacillati</taxon>
        <taxon>Bacillota</taxon>
        <taxon>Bacilli</taxon>
        <taxon>Bacillales</taxon>
        <taxon>Listeriaceae</taxon>
        <taxon>Listeria</taxon>
    </lineage>
</organism>
<dbReference type="NCBIfam" id="TIGR03057">
    <property type="entry name" value="xxxLxxG_by_4"/>
    <property type="match status" value="7"/>
</dbReference>
<reference evidence="7 8" key="1">
    <citation type="submission" date="2016-09" db="EMBL/GenBank/DDBJ databases">
        <title>100K Listeria isolates.</title>
        <authorList>
            <person name="Chen P."/>
            <person name="Weimer B.C."/>
            <person name="Kong N."/>
            <person name="Huang B."/>
        </authorList>
    </citation>
    <scope>NUCLEOTIDE SEQUENCE [LARGE SCALE GENOMIC DNA]</scope>
    <source>
        <strain evidence="7 8">BCW_2383</strain>
    </source>
</reference>
<evidence type="ECO:0000259" key="6">
    <source>
        <dbReference type="Pfam" id="PF12698"/>
    </source>
</evidence>
<dbReference type="Pfam" id="PF12698">
    <property type="entry name" value="ABC2_membrane_3"/>
    <property type="match status" value="2"/>
</dbReference>
<dbReference type="GO" id="GO:0140359">
    <property type="term" value="F:ABC-type transporter activity"/>
    <property type="evidence" value="ECO:0007669"/>
    <property type="project" value="InterPro"/>
</dbReference>
<dbReference type="InterPro" id="IPR017501">
    <property type="entry name" value="Phage_infect_YhgE_C"/>
</dbReference>
<proteinExistence type="predicted"/>
<name>A0AAX0HFH1_LISMN</name>
<dbReference type="GO" id="GO:0016020">
    <property type="term" value="C:membrane"/>
    <property type="evidence" value="ECO:0007669"/>
    <property type="project" value="UniProtKB-SubCell"/>
</dbReference>
<dbReference type="InterPro" id="IPR023908">
    <property type="entry name" value="xxxLxxG_rpt"/>
</dbReference>
<dbReference type="Gene3D" id="1.10.287.950">
    <property type="entry name" value="Methyl-accepting chemotaxis protein"/>
    <property type="match status" value="2"/>
</dbReference>
<dbReference type="PANTHER" id="PTHR43077">
    <property type="entry name" value="TRANSPORT PERMEASE YVFS-RELATED"/>
    <property type="match status" value="1"/>
</dbReference>
<feature type="transmembrane region" description="Helical" evidence="5">
    <location>
        <begin position="727"/>
        <end position="747"/>
    </location>
</feature>